<dbReference type="OrthoDB" id="1869436at2759"/>
<dbReference type="Gene3D" id="3.40.395.10">
    <property type="entry name" value="Adenoviral Proteinase, Chain A"/>
    <property type="match status" value="1"/>
</dbReference>
<proteinExistence type="predicted"/>
<reference evidence="1 2" key="1">
    <citation type="submission" date="2018-02" db="EMBL/GenBank/DDBJ databases">
        <title>Draft genome of wild Prunus yedoensis var. nudiflora.</title>
        <authorList>
            <person name="Baek S."/>
            <person name="Kim J.-H."/>
            <person name="Choi K."/>
            <person name="Kim G.-B."/>
            <person name="Cho A."/>
            <person name="Jang H."/>
            <person name="Shin C.-H."/>
            <person name="Yu H.-J."/>
            <person name="Mun J.-H."/>
        </authorList>
    </citation>
    <scope>NUCLEOTIDE SEQUENCE [LARGE SCALE GENOMIC DNA]</scope>
    <source>
        <strain evidence="2">cv. Jeju island</strain>
        <tissue evidence="1">Leaf</tissue>
    </source>
</reference>
<dbReference type="SUPFAM" id="SSF54001">
    <property type="entry name" value="Cysteine proteinases"/>
    <property type="match status" value="1"/>
</dbReference>
<sequence length="106" mass="12493">MDPLRARHPHDAWKTVVNDGIKAFNAQIGRRPRKLPMWIMLSGAPKQSDGKSCGYCVMKYMKDICKDSSLDFRNKYRARRKDTYTQMELDEVREELASHVLEWLFD</sequence>
<dbReference type="STRING" id="2094558.A0A314ZD35"/>
<evidence type="ECO:0000313" key="2">
    <source>
        <dbReference type="Proteomes" id="UP000250321"/>
    </source>
</evidence>
<dbReference type="EMBL" id="PJQY01000162">
    <property type="protein sequence ID" value="PQQ17169.1"/>
    <property type="molecule type" value="Genomic_DNA"/>
</dbReference>
<dbReference type="InterPro" id="IPR038765">
    <property type="entry name" value="Papain-like_cys_pep_sf"/>
</dbReference>
<dbReference type="Proteomes" id="UP000250321">
    <property type="component" value="Unassembled WGS sequence"/>
</dbReference>
<evidence type="ECO:0000313" key="1">
    <source>
        <dbReference type="EMBL" id="PQQ17169.1"/>
    </source>
</evidence>
<name>A0A314ZD35_PRUYE</name>
<keyword evidence="2" id="KW-1185">Reference proteome</keyword>
<accession>A0A314ZD35</accession>
<protein>
    <recommendedName>
        <fullName evidence="3">Ubiquitin-like protease family profile domain-containing protein</fullName>
    </recommendedName>
</protein>
<organism evidence="1 2">
    <name type="scientific">Prunus yedoensis var. nudiflora</name>
    <dbReference type="NCBI Taxonomy" id="2094558"/>
    <lineage>
        <taxon>Eukaryota</taxon>
        <taxon>Viridiplantae</taxon>
        <taxon>Streptophyta</taxon>
        <taxon>Embryophyta</taxon>
        <taxon>Tracheophyta</taxon>
        <taxon>Spermatophyta</taxon>
        <taxon>Magnoliopsida</taxon>
        <taxon>eudicotyledons</taxon>
        <taxon>Gunneridae</taxon>
        <taxon>Pentapetalae</taxon>
        <taxon>rosids</taxon>
        <taxon>fabids</taxon>
        <taxon>Rosales</taxon>
        <taxon>Rosaceae</taxon>
        <taxon>Amygdaloideae</taxon>
        <taxon>Amygdaleae</taxon>
        <taxon>Prunus</taxon>
    </lineage>
</organism>
<dbReference type="AlphaFoldDB" id="A0A314ZD35"/>
<gene>
    <name evidence="1" type="ORF">Pyn_18441</name>
</gene>
<comment type="caution">
    <text evidence="1">The sequence shown here is derived from an EMBL/GenBank/DDBJ whole genome shotgun (WGS) entry which is preliminary data.</text>
</comment>
<evidence type="ECO:0008006" key="3">
    <source>
        <dbReference type="Google" id="ProtNLM"/>
    </source>
</evidence>